<evidence type="ECO:0008006" key="4">
    <source>
        <dbReference type="Google" id="ProtNLM"/>
    </source>
</evidence>
<feature type="chain" id="PRO_5046978732" description="Lipoprotein" evidence="1">
    <location>
        <begin position="19"/>
        <end position="265"/>
    </location>
</feature>
<dbReference type="EMBL" id="JAMGBE010000003">
    <property type="protein sequence ID" value="MCL6730293.1"/>
    <property type="molecule type" value="Genomic_DNA"/>
</dbReference>
<organism evidence="2 3">
    <name type="scientific">Sphingomonas hankyongi</name>
    <dbReference type="NCBI Taxonomy" id="2908209"/>
    <lineage>
        <taxon>Bacteria</taxon>
        <taxon>Pseudomonadati</taxon>
        <taxon>Pseudomonadota</taxon>
        <taxon>Alphaproteobacteria</taxon>
        <taxon>Sphingomonadales</taxon>
        <taxon>Sphingomonadaceae</taxon>
        <taxon>Sphingomonas</taxon>
    </lineage>
</organism>
<name>A0ABT0S350_9SPHN</name>
<keyword evidence="3" id="KW-1185">Reference proteome</keyword>
<proteinExistence type="predicted"/>
<reference evidence="2" key="1">
    <citation type="submission" date="2022-05" db="EMBL/GenBank/DDBJ databases">
        <authorList>
            <person name="Jo J.-H."/>
            <person name="Im W.-T."/>
        </authorList>
    </citation>
    <scope>NUCLEOTIDE SEQUENCE</scope>
    <source>
        <strain evidence="2">SE220</strain>
    </source>
</reference>
<accession>A0ABT0S350</accession>
<dbReference type="Proteomes" id="UP001165342">
    <property type="component" value="Unassembled WGS sequence"/>
</dbReference>
<sequence length="265" mass="28713">MRKWGVALALGLSVPMSACVQMKQYADVQFTPPQGDYKLLVLRPDVEVSSLTTGGMPEPRADWTDQARTNIINAVRAQQGTKGGKVRILDRRNQLEGVGEQEVAEVERLFYAVGQSIVLHKYLGEYLPTKRGKGLDWTLGEDAVRLGQKTGYDYALFMHAEDEVASTGRVALGVLGIAGCFVGFCAPNIGGASQLDYAGLVDLKTGEVVWFNVVLAKSEVPGIDFGDLRSEKGAEQMVDRLLGRMKPGQDVGKGHVMSGDQGETH</sequence>
<protein>
    <recommendedName>
        <fullName evidence="4">Lipoprotein</fullName>
    </recommendedName>
</protein>
<gene>
    <name evidence="2" type="ORF">LZ538_09535</name>
</gene>
<evidence type="ECO:0000256" key="1">
    <source>
        <dbReference type="SAM" id="SignalP"/>
    </source>
</evidence>
<comment type="caution">
    <text evidence="2">The sequence shown here is derived from an EMBL/GenBank/DDBJ whole genome shotgun (WGS) entry which is preliminary data.</text>
</comment>
<dbReference type="RefSeq" id="WP_249831789.1">
    <property type="nucleotide sequence ID" value="NZ_JAMGBE010000003.1"/>
</dbReference>
<keyword evidence="1" id="KW-0732">Signal</keyword>
<feature type="signal peptide" evidence="1">
    <location>
        <begin position="1"/>
        <end position="18"/>
    </location>
</feature>
<evidence type="ECO:0000313" key="2">
    <source>
        <dbReference type="EMBL" id="MCL6730293.1"/>
    </source>
</evidence>
<evidence type="ECO:0000313" key="3">
    <source>
        <dbReference type="Proteomes" id="UP001165342"/>
    </source>
</evidence>